<dbReference type="AlphaFoldDB" id="X1QXP1"/>
<proteinExistence type="predicted"/>
<evidence type="ECO:0000259" key="1">
    <source>
        <dbReference type="Pfam" id="PF03129"/>
    </source>
</evidence>
<dbReference type="Pfam" id="PF03129">
    <property type="entry name" value="HGTP_anticodon"/>
    <property type="match status" value="1"/>
</dbReference>
<dbReference type="EMBL" id="BARV01036607">
    <property type="protein sequence ID" value="GAI55645.1"/>
    <property type="molecule type" value="Genomic_DNA"/>
</dbReference>
<dbReference type="InterPro" id="IPR036621">
    <property type="entry name" value="Anticodon-bd_dom_sf"/>
</dbReference>
<gene>
    <name evidence="2" type="ORF">S06H3_56840</name>
</gene>
<dbReference type="Gene3D" id="3.40.50.800">
    <property type="entry name" value="Anticodon-binding domain"/>
    <property type="match status" value="1"/>
</dbReference>
<reference evidence="2" key="1">
    <citation type="journal article" date="2014" name="Front. Microbiol.">
        <title>High frequency of phylogenetically diverse reductive dehalogenase-homologous genes in deep subseafloor sedimentary metagenomes.</title>
        <authorList>
            <person name="Kawai M."/>
            <person name="Futagami T."/>
            <person name="Toyoda A."/>
            <person name="Takaki Y."/>
            <person name="Nishi S."/>
            <person name="Hori S."/>
            <person name="Arai W."/>
            <person name="Tsubouchi T."/>
            <person name="Morono Y."/>
            <person name="Uchiyama I."/>
            <person name="Ito T."/>
            <person name="Fujiyama A."/>
            <person name="Inagaki F."/>
            <person name="Takami H."/>
        </authorList>
    </citation>
    <scope>NUCLEOTIDE SEQUENCE</scope>
    <source>
        <strain evidence="2">Expedition CK06-06</strain>
    </source>
</reference>
<organism evidence="2">
    <name type="scientific">marine sediment metagenome</name>
    <dbReference type="NCBI Taxonomy" id="412755"/>
    <lineage>
        <taxon>unclassified sequences</taxon>
        <taxon>metagenomes</taxon>
        <taxon>ecological metagenomes</taxon>
    </lineage>
</organism>
<protein>
    <recommendedName>
        <fullName evidence="1">Anticodon-binding domain-containing protein</fullName>
    </recommendedName>
</protein>
<name>X1QXP1_9ZZZZ</name>
<evidence type="ECO:0000313" key="2">
    <source>
        <dbReference type="EMBL" id="GAI55645.1"/>
    </source>
</evidence>
<comment type="caution">
    <text evidence="2">The sequence shown here is derived from an EMBL/GenBank/DDBJ whole genome shotgun (WGS) entry which is preliminary data.</text>
</comment>
<dbReference type="InterPro" id="IPR004154">
    <property type="entry name" value="Anticodon-bd"/>
</dbReference>
<sequence>GNKSLKAQLRQANNLGVSYAVIIGEEEVRSGTVSLRDMTTAHQKTVPTGELLELLSIEINPKY</sequence>
<feature type="domain" description="Anticodon-binding" evidence="1">
    <location>
        <begin position="2"/>
        <end position="55"/>
    </location>
</feature>
<accession>X1QXP1</accession>
<feature type="non-terminal residue" evidence="2">
    <location>
        <position position="1"/>
    </location>
</feature>
<dbReference type="SUPFAM" id="SSF52954">
    <property type="entry name" value="Class II aaRS ABD-related"/>
    <property type="match status" value="1"/>
</dbReference>